<evidence type="ECO:0000313" key="5">
    <source>
        <dbReference type="Proteomes" id="UP000005237"/>
    </source>
</evidence>
<dbReference type="Proteomes" id="UP000005237">
    <property type="component" value="Unassembled WGS sequence"/>
</dbReference>
<accession>A0A8R1I4A0</accession>
<dbReference type="Pfam" id="PF00567">
    <property type="entry name" value="TUDOR"/>
    <property type="match status" value="1"/>
</dbReference>
<feature type="domain" description="Tudor" evidence="3">
    <location>
        <begin position="105"/>
        <end position="209"/>
    </location>
</feature>
<reference evidence="5" key="1">
    <citation type="submission" date="2010-08" db="EMBL/GenBank/DDBJ databases">
        <authorList>
            <consortium name="Caenorhabditis japonica Sequencing Consortium"/>
            <person name="Wilson R.K."/>
        </authorList>
    </citation>
    <scope>NUCLEOTIDE SEQUENCE [LARGE SCALE GENOMIC DNA]</scope>
    <source>
        <strain evidence="5">DF5081</strain>
    </source>
</reference>
<reference evidence="4" key="2">
    <citation type="submission" date="2022-06" db="UniProtKB">
        <authorList>
            <consortium name="EnsemblMetazoa"/>
        </authorList>
    </citation>
    <scope>IDENTIFICATION</scope>
    <source>
        <strain evidence="4">DF5081</strain>
    </source>
</reference>
<proteinExistence type="predicted"/>
<name>A0A8R1I4A0_CAEJA</name>
<evidence type="ECO:0000256" key="2">
    <source>
        <dbReference type="SAM" id="MobiDB-lite"/>
    </source>
</evidence>
<sequence length="321" mass="36843">VVNLITLVRFCSLQFVEETGVEGVWLPSEIANNLKRENNANVDTNSGAESDFDSDDDDDYDEVLESEDEDGVFIDVEKCTYLRSFPAIQKAFRLLDNDNLEMERIENEHEIYLTNERMRVSRIDIENYLNDDNRQFSVLPEVWKAFGTACAVRYEGILKRAAIVGIDAERLDLLLIDYGINIKSNASEVFSLPNEDVLCAQPSLIVVSLSAFPNCHFSRIQILRQLLPRGSWVHFVKKQKSKETPTKGELYFKDMSSVSDRVIEEISRLRLNIDCRDIVPYPSLPYGQLNPTINNIDNFIFLYKNPSLTLYKKSKLVTSLY</sequence>
<feature type="region of interest" description="Disordered" evidence="2">
    <location>
        <begin position="37"/>
        <end position="60"/>
    </location>
</feature>
<feature type="compositionally biased region" description="Polar residues" evidence="2">
    <location>
        <begin position="39"/>
        <end position="48"/>
    </location>
</feature>
<dbReference type="SUPFAM" id="SSF63748">
    <property type="entry name" value="Tudor/PWWP/MBT"/>
    <property type="match status" value="1"/>
</dbReference>
<keyword evidence="1" id="KW-0175">Coiled coil</keyword>
<evidence type="ECO:0000313" key="4">
    <source>
        <dbReference type="EnsemblMetazoa" id="CJA15196.1"/>
    </source>
</evidence>
<dbReference type="EnsemblMetazoa" id="CJA15196.1">
    <property type="protein sequence ID" value="CJA15196.1"/>
    <property type="gene ID" value="WBGene00134400"/>
</dbReference>
<evidence type="ECO:0000256" key="1">
    <source>
        <dbReference type="SAM" id="Coils"/>
    </source>
</evidence>
<dbReference type="AlphaFoldDB" id="A0A8R1I4A0"/>
<evidence type="ECO:0000259" key="3">
    <source>
        <dbReference type="Pfam" id="PF00567"/>
    </source>
</evidence>
<dbReference type="InterPro" id="IPR002999">
    <property type="entry name" value="Tudor"/>
</dbReference>
<feature type="compositionally biased region" description="Acidic residues" evidence="2">
    <location>
        <begin position="50"/>
        <end position="60"/>
    </location>
</feature>
<keyword evidence="5" id="KW-1185">Reference proteome</keyword>
<feature type="coiled-coil region" evidence="1">
    <location>
        <begin position="88"/>
        <end position="115"/>
    </location>
</feature>
<organism evidence="4 5">
    <name type="scientific">Caenorhabditis japonica</name>
    <dbReference type="NCBI Taxonomy" id="281687"/>
    <lineage>
        <taxon>Eukaryota</taxon>
        <taxon>Metazoa</taxon>
        <taxon>Ecdysozoa</taxon>
        <taxon>Nematoda</taxon>
        <taxon>Chromadorea</taxon>
        <taxon>Rhabditida</taxon>
        <taxon>Rhabditina</taxon>
        <taxon>Rhabditomorpha</taxon>
        <taxon>Rhabditoidea</taxon>
        <taxon>Rhabditidae</taxon>
        <taxon>Peloderinae</taxon>
        <taxon>Caenorhabditis</taxon>
    </lineage>
</organism>
<protein>
    <submittedName>
        <fullName evidence="4">Tudor domain-containing protein</fullName>
    </submittedName>
</protein>